<sequence length="460" mass="50011">MSEATKSVFARKALTPKGWEDDVLVHMDVAGRIASVEPKSAVSSNAYSVDVLLPAQANLHSHTFQRGMAGLSEARSPAGRDSFWTWREIMYRFLDILGPEDIEAIAAFAFVEMLESGYSSVAEFHYVHHQPGGEPYANLSELSERIAAAASATGIGLTLLPVAYAQGGVDGRTLAGGQLRFGNDLERYVKLAQAAEKAAKSVSLDAGFGVAPHSIRAVNERDLKALEQQFRGMPFHIHIAEQIPEIEEVKAAYGQRSMSWLLDHLPVNERWCLIHSTHMTPEETQRVAQSGAVVGLCPITEANLGDGIFNGVNYLSEGGRFGTGSDSNIRISPSEELRQLEYSQRLRDIARVTLSVQGKSCGRTLYDTALAGGAQALGRDAGSLVPGKWADMISLDVESAALFGLTGDRLLDGWIFAGDRQAVSDVWSAGRHVVHEGRHRDRTAIVKTYKTRLAAILERV</sequence>
<protein>
    <submittedName>
        <fullName evidence="7">Formimidoylglutamate deiminase</fullName>
    </submittedName>
</protein>
<dbReference type="PANTHER" id="PTHR11271">
    <property type="entry name" value="GUANINE DEAMINASE"/>
    <property type="match status" value="1"/>
</dbReference>
<dbReference type="InterPro" id="IPR055156">
    <property type="entry name" value="HutF-like_N"/>
</dbReference>
<dbReference type="Proteomes" id="UP000232163">
    <property type="component" value="Unassembled WGS sequence"/>
</dbReference>
<evidence type="ECO:0000313" key="8">
    <source>
        <dbReference type="Proteomes" id="UP000232163"/>
    </source>
</evidence>
<evidence type="ECO:0000256" key="1">
    <source>
        <dbReference type="ARBA" id="ARBA00001947"/>
    </source>
</evidence>
<dbReference type="NCBIfam" id="TIGR02022">
    <property type="entry name" value="hutF"/>
    <property type="match status" value="1"/>
</dbReference>
<dbReference type="NCBIfam" id="NF006684">
    <property type="entry name" value="PRK09229.1-5"/>
    <property type="match status" value="1"/>
</dbReference>
<gene>
    <name evidence="7" type="ORF">B5P45_21530</name>
</gene>
<keyword evidence="2" id="KW-0479">Metal-binding</keyword>
<dbReference type="Pfam" id="PF01979">
    <property type="entry name" value="Amidohydro_1"/>
    <property type="match status" value="1"/>
</dbReference>
<dbReference type="InterPro" id="IPR010252">
    <property type="entry name" value="HutF"/>
</dbReference>
<dbReference type="InterPro" id="IPR006680">
    <property type="entry name" value="Amidohydro-rel"/>
</dbReference>
<accession>A0A2N9VU41</accession>
<organism evidence="7 8">
    <name type="scientific">Phyllobacterium zundukense</name>
    <dbReference type="NCBI Taxonomy" id="1867719"/>
    <lineage>
        <taxon>Bacteria</taxon>
        <taxon>Pseudomonadati</taxon>
        <taxon>Pseudomonadota</taxon>
        <taxon>Alphaproteobacteria</taxon>
        <taxon>Hyphomicrobiales</taxon>
        <taxon>Phyllobacteriaceae</taxon>
        <taxon>Phyllobacterium</taxon>
    </lineage>
</organism>
<dbReference type="RefSeq" id="WP_100000440.1">
    <property type="nucleotide sequence ID" value="NZ_CP017940.1"/>
</dbReference>
<keyword evidence="8" id="KW-1185">Reference proteome</keyword>
<evidence type="ECO:0000256" key="3">
    <source>
        <dbReference type="ARBA" id="ARBA00022801"/>
    </source>
</evidence>
<feature type="domain" description="Amidohydrolase-related" evidence="5">
    <location>
        <begin position="52"/>
        <end position="426"/>
    </location>
</feature>
<dbReference type="SUPFAM" id="SSF51556">
    <property type="entry name" value="Metallo-dependent hydrolases"/>
    <property type="match status" value="1"/>
</dbReference>
<keyword evidence="3" id="KW-0378">Hydrolase</keyword>
<feature type="domain" description="Formimidoylglutamate deiminase N-terminal" evidence="6">
    <location>
        <begin position="6"/>
        <end position="43"/>
    </location>
</feature>
<proteinExistence type="predicted"/>
<comment type="caution">
    <text evidence="7">The sequence shown here is derived from an EMBL/GenBank/DDBJ whole genome shotgun (WGS) entry which is preliminary data.</text>
</comment>
<dbReference type="Gene3D" id="3.20.20.140">
    <property type="entry name" value="Metal-dependent hydrolases"/>
    <property type="match status" value="1"/>
</dbReference>
<dbReference type="GO" id="GO:0005829">
    <property type="term" value="C:cytosol"/>
    <property type="evidence" value="ECO:0007669"/>
    <property type="project" value="TreeGrafter"/>
</dbReference>
<dbReference type="EMBL" id="MZMT01000049">
    <property type="protein sequence ID" value="PIO43009.1"/>
    <property type="molecule type" value="Genomic_DNA"/>
</dbReference>
<dbReference type="Gene3D" id="2.30.40.10">
    <property type="entry name" value="Urease, subunit C, domain 1"/>
    <property type="match status" value="1"/>
</dbReference>
<name>A0A2N9VU41_9HYPH</name>
<evidence type="ECO:0000259" key="6">
    <source>
        <dbReference type="Pfam" id="PF22429"/>
    </source>
</evidence>
<evidence type="ECO:0000313" key="7">
    <source>
        <dbReference type="EMBL" id="PIO43009.1"/>
    </source>
</evidence>
<dbReference type="InterPro" id="IPR051607">
    <property type="entry name" value="Metallo-dep_hydrolases"/>
</dbReference>
<dbReference type="GO" id="GO:0046872">
    <property type="term" value="F:metal ion binding"/>
    <property type="evidence" value="ECO:0007669"/>
    <property type="project" value="UniProtKB-KW"/>
</dbReference>
<evidence type="ECO:0000259" key="5">
    <source>
        <dbReference type="Pfam" id="PF01979"/>
    </source>
</evidence>
<dbReference type="SUPFAM" id="SSF51338">
    <property type="entry name" value="Composite domain of metallo-dependent hydrolases"/>
    <property type="match status" value="1"/>
</dbReference>
<dbReference type="InterPro" id="IPR032466">
    <property type="entry name" value="Metal_Hydrolase"/>
</dbReference>
<dbReference type="Pfam" id="PF22429">
    <property type="entry name" value="HutF_N"/>
    <property type="match status" value="1"/>
</dbReference>
<dbReference type="GO" id="GO:0019239">
    <property type="term" value="F:deaminase activity"/>
    <property type="evidence" value="ECO:0007669"/>
    <property type="project" value="TreeGrafter"/>
</dbReference>
<dbReference type="OrthoDB" id="9796020at2"/>
<reference evidence="8" key="1">
    <citation type="journal article" date="2017" name="Int J Environ Stud">
        <title>Does the Miocene-Pliocene relict legume Oxytropis triphylla form nitrogen-fixing nodules with a combination of bacterial strains?</title>
        <authorList>
            <person name="Safronova V."/>
            <person name="Belimov A."/>
            <person name="Sazanova A."/>
            <person name="Kuznetsova I."/>
            <person name="Popova J."/>
            <person name="Andronov E."/>
            <person name="Verkhozina A."/>
            <person name="Tikhonovich I."/>
        </authorList>
    </citation>
    <scope>NUCLEOTIDE SEQUENCE [LARGE SCALE GENOMIC DNA]</scope>
    <source>
        <strain evidence="8">Tri-38</strain>
    </source>
</reference>
<dbReference type="KEGG" id="pht:BLM14_16565"/>
<dbReference type="InterPro" id="IPR011059">
    <property type="entry name" value="Metal-dep_hydrolase_composite"/>
</dbReference>
<evidence type="ECO:0000256" key="4">
    <source>
        <dbReference type="ARBA" id="ARBA00022833"/>
    </source>
</evidence>
<evidence type="ECO:0000256" key="2">
    <source>
        <dbReference type="ARBA" id="ARBA00022723"/>
    </source>
</evidence>
<comment type="cofactor">
    <cofactor evidence="1">
        <name>Zn(2+)</name>
        <dbReference type="ChEBI" id="CHEBI:29105"/>
    </cofactor>
</comment>
<keyword evidence="4" id="KW-0862">Zinc</keyword>
<dbReference type="AlphaFoldDB" id="A0A2N9VU41"/>
<dbReference type="PANTHER" id="PTHR11271:SF48">
    <property type="entry name" value="AMIDOHYDROLASE-RELATED DOMAIN-CONTAINING PROTEIN"/>
    <property type="match status" value="1"/>
</dbReference>